<feature type="compositionally biased region" description="Low complexity" evidence="1">
    <location>
        <begin position="118"/>
        <end position="128"/>
    </location>
</feature>
<accession>A0A840J3U8</accession>
<dbReference type="AlphaFoldDB" id="A0A840J3U8"/>
<sequence length="149" mass="15544">MNDLRGGPRPHASAVRGRPAGRIDVEQGAATEFGGFPGGQAEHPEQVFGHLVDGSRGIATGQAAQAQHRARHGDHGRPRVAHGEPACLDRGLDVAAGPRPEFACVSPLFSKYPAQLGPEPVQAPAQPEALRERVRRIGQSAVSSSSSAP</sequence>
<dbReference type="Proteomes" id="UP000581769">
    <property type="component" value="Unassembled WGS sequence"/>
</dbReference>
<protein>
    <submittedName>
        <fullName evidence="2">Uncharacterized protein</fullName>
    </submittedName>
</protein>
<comment type="caution">
    <text evidence="2">The sequence shown here is derived from an EMBL/GenBank/DDBJ whole genome shotgun (WGS) entry which is preliminary data.</text>
</comment>
<feature type="compositionally biased region" description="Basic residues" evidence="1">
    <location>
        <begin position="68"/>
        <end position="80"/>
    </location>
</feature>
<keyword evidence="3" id="KW-1185">Reference proteome</keyword>
<evidence type="ECO:0000256" key="1">
    <source>
        <dbReference type="SAM" id="MobiDB-lite"/>
    </source>
</evidence>
<gene>
    <name evidence="2" type="ORF">BJY18_005884</name>
</gene>
<feature type="region of interest" description="Disordered" evidence="1">
    <location>
        <begin position="1"/>
        <end position="43"/>
    </location>
</feature>
<evidence type="ECO:0000313" key="3">
    <source>
        <dbReference type="Proteomes" id="UP000581769"/>
    </source>
</evidence>
<feature type="region of interest" description="Disordered" evidence="1">
    <location>
        <begin position="113"/>
        <end position="149"/>
    </location>
</feature>
<organism evidence="2 3">
    <name type="scientific">Amycolatopsis jiangsuensis</name>
    <dbReference type="NCBI Taxonomy" id="1181879"/>
    <lineage>
        <taxon>Bacteria</taxon>
        <taxon>Bacillati</taxon>
        <taxon>Actinomycetota</taxon>
        <taxon>Actinomycetes</taxon>
        <taxon>Pseudonocardiales</taxon>
        <taxon>Pseudonocardiaceae</taxon>
        <taxon>Amycolatopsis</taxon>
    </lineage>
</organism>
<dbReference type="EMBL" id="JACHMG010000001">
    <property type="protein sequence ID" value="MBB4688399.1"/>
    <property type="molecule type" value="Genomic_DNA"/>
</dbReference>
<proteinExistence type="predicted"/>
<name>A0A840J3U8_9PSEU</name>
<feature type="compositionally biased region" description="Low complexity" evidence="1">
    <location>
        <begin position="140"/>
        <end position="149"/>
    </location>
</feature>
<reference evidence="2 3" key="1">
    <citation type="submission" date="2020-08" db="EMBL/GenBank/DDBJ databases">
        <title>Sequencing the genomes of 1000 actinobacteria strains.</title>
        <authorList>
            <person name="Klenk H.-P."/>
        </authorList>
    </citation>
    <scope>NUCLEOTIDE SEQUENCE [LARGE SCALE GENOMIC DNA]</scope>
    <source>
        <strain evidence="2 3">DSM 45859</strain>
    </source>
</reference>
<feature type="region of interest" description="Disordered" evidence="1">
    <location>
        <begin position="61"/>
        <end position="84"/>
    </location>
</feature>
<evidence type="ECO:0000313" key="2">
    <source>
        <dbReference type="EMBL" id="MBB4688399.1"/>
    </source>
</evidence>